<dbReference type="InterPro" id="IPR036779">
    <property type="entry name" value="LysM_dom_sf"/>
</dbReference>
<dbReference type="InterPro" id="IPR006121">
    <property type="entry name" value="HMA_dom"/>
</dbReference>
<dbReference type="SUPFAM" id="SSF54106">
    <property type="entry name" value="LysM domain"/>
    <property type="match status" value="1"/>
</dbReference>
<dbReference type="GO" id="GO:0046872">
    <property type="term" value="F:metal ion binding"/>
    <property type="evidence" value="ECO:0007669"/>
    <property type="project" value="InterPro"/>
</dbReference>
<dbReference type="Pfam" id="PF00403">
    <property type="entry name" value="HMA"/>
    <property type="match status" value="1"/>
</dbReference>
<evidence type="ECO:0000259" key="3">
    <source>
        <dbReference type="PROSITE" id="PS50846"/>
    </source>
</evidence>
<dbReference type="Proteomes" id="UP000193978">
    <property type="component" value="Chromosome"/>
</dbReference>
<dbReference type="SUPFAM" id="SSF49503">
    <property type="entry name" value="Cupredoxins"/>
    <property type="match status" value="1"/>
</dbReference>
<dbReference type="PROSITE" id="PS50846">
    <property type="entry name" value="HMA_2"/>
    <property type="match status" value="1"/>
</dbReference>
<feature type="transmembrane region" description="Helical" evidence="2">
    <location>
        <begin position="244"/>
        <end position="266"/>
    </location>
</feature>
<evidence type="ECO:0000259" key="4">
    <source>
        <dbReference type="PROSITE" id="PS51782"/>
    </source>
</evidence>
<gene>
    <name evidence="5" type="ORF">B1812_20500</name>
</gene>
<dbReference type="AlphaFoldDB" id="A0A1W6MZU3"/>
<dbReference type="RefSeq" id="WP_085773217.1">
    <property type="nucleotide sequence ID" value="NZ_AP027149.1"/>
</dbReference>
<feature type="transmembrane region" description="Helical" evidence="2">
    <location>
        <begin position="308"/>
        <end position="329"/>
    </location>
</feature>
<dbReference type="InterPro" id="IPR008972">
    <property type="entry name" value="Cupredoxin"/>
</dbReference>
<evidence type="ECO:0000256" key="2">
    <source>
        <dbReference type="SAM" id="Phobius"/>
    </source>
</evidence>
<protein>
    <submittedName>
        <fullName evidence="5">Heavy metal transporter</fullName>
    </submittedName>
</protein>
<feature type="domain" description="HMA" evidence="3">
    <location>
        <begin position="4"/>
        <end position="70"/>
    </location>
</feature>
<dbReference type="SUPFAM" id="SSF55008">
    <property type="entry name" value="HMA, heavy metal-associated domain"/>
    <property type="match status" value="1"/>
</dbReference>
<dbReference type="PANTHER" id="PTHR42208:SF1">
    <property type="entry name" value="HEAVY METAL TRANSPORTER"/>
    <property type="match status" value="1"/>
</dbReference>
<dbReference type="EMBL" id="CP019948">
    <property type="protein sequence ID" value="ARN83069.1"/>
    <property type="molecule type" value="Genomic_DNA"/>
</dbReference>
<dbReference type="OrthoDB" id="5574095at2"/>
<evidence type="ECO:0000313" key="6">
    <source>
        <dbReference type="Proteomes" id="UP000193978"/>
    </source>
</evidence>
<dbReference type="Gene3D" id="2.60.40.420">
    <property type="entry name" value="Cupredoxins - blue copper proteins"/>
    <property type="match status" value="1"/>
</dbReference>
<dbReference type="InterPro" id="IPR039447">
    <property type="entry name" value="UreH-like_TM_dom"/>
</dbReference>
<dbReference type="InterPro" id="IPR036163">
    <property type="entry name" value="HMA_dom_sf"/>
</dbReference>
<feature type="transmembrane region" description="Helical" evidence="2">
    <location>
        <begin position="122"/>
        <end position="147"/>
    </location>
</feature>
<feature type="region of interest" description="Disordered" evidence="1">
    <location>
        <begin position="473"/>
        <end position="501"/>
    </location>
</feature>
<dbReference type="Gene3D" id="3.30.70.100">
    <property type="match status" value="1"/>
</dbReference>
<feature type="transmembrane region" description="Helical" evidence="2">
    <location>
        <begin position="168"/>
        <end position="187"/>
    </location>
</feature>
<feature type="transmembrane region" description="Helical" evidence="2">
    <location>
        <begin position="278"/>
        <end position="301"/>
    </location>
</feature>
<evidence type="ECO:0000313" key="5">
    <source>
        <dbReference type="EMBL" id="ARN83069.1"/>
    </source>
</evidence>
<dbReference type="STRING" id="655015.B1812_20500"/>
<sequence>MSDTDVVLHAHGMHCHGCERVIEVGLGKLEGVRSVKADYPTETVSVAFDSTLTDLGAIRERIERAGYRTYEQHNPKRRRGPLERFAGLLIGLMGVLLIIFFDTEWISKGGEPDITQHLSLDLIFMLGLLTGFHCVGMCGGFVLSYTADDASAGRSSYLSHALYGAGKTVSYTLIGASFGLLGGFIAFTPMVRGVAGALAGAFLIVFGLNMLGLFAPLRRLRLGLPRPLQNFIYAEEARSRHRPFVIGMLNGLMIACGPLQAMYVMAAGTGSAVEGAKMLFAFGVGTLPVLMSFGVLATLISSSVTHRLLRLSGAIVIVLGAVMINRGLILTGSGADLRSMITALKNAGAFHPTEPHAALVHESSKSMAAGPSESAVARPPPADQIIEMEVNESGYAPSHFVLVRGARVKWIIRGKQVTACNRRIVVPSYDLEFDVKPGLQTIEFTPDKLGHIPWSCWMGMLHGDFDVVEEAPPQAVAAPSPPRADAAEQQASGAPPREASSGKARSLARYIVVSGDSPWRIAFKLYRDGTRWREIVAANPGFDFRRLQPGHVLQVPSPAIP</sequence>
<keyword evidence="2" id="KW-0472">Membrane</keyword>
<feature type="transmembrane region" description="Helical" evidence="2">
    <location>
        <begin position="85"/>
        <end position="102"/>
    </location>
</feature>
<dbReference type="PROSITE" id="PS51782">
    <property type="entry name" value="LYSM"/>
    <property type="match status" value="1"/>
</dbReference>
<name>A0A1W6MZU3_9HYPH</name>
<feature type="transmembrane region" description="Helical" evidence="2">
    <location>
        <begin position="193"/>
        <end position="217"/>
    </location>
</feature>
<dbReference type="KEGG" id="mbry:B1812_20500"/>
<dbReference type="Pfam" id="PF01476">
    <property type="entry name" value="LysM"/>
    <property type="match status" value="1"/>
</dbReference>
<accession>A0A1W6MZU3</accession>
<dbReference type="Gene3D" id="3.10.350.10">
    <property type="entry name" value="LysM domain"/>
    <property type="match status" value="1"/>
</dbReference>
<feature type="domain" description="LysM" evidence="4">
    <location>
        <begin position="508"/>
        <end position="555"/>
    </location>
</feature>
<organism evidence="5 6">
    <name type="scientific">Methylocystis bryophila</name>
    <dbReference type="NCBI Taxonomy" id="655015"/>
    <lineage>
        <taxon>Bacteria</taxon>
        <taxon>Pseudomonadati</taxon>
        <taxon>Pseudomonadota</taxon>
        <taxon>Alphaproteobacteria</taxon>
        <taxon>Hyphomicrobiales</taxon>
        <taxon>Methylocystaceae</taxon>
        <taxon>Methylocystis</taxon>
    </lineage>
</organism>
<evidence type="ECO:0000256" key="1">
    <source>
        <dbReference type="SAM" id="MobiDB-lite"/>
    </source>
</evidence>
<dbReference type="SMART" id="SM00257">
    <property type="entry name" value="LysM"/>
    <property type="match status" value="1"/>
</dbReference>
<dbReference type="InterPro" id="IPR018392">
    <property type="entry name" value="LysM"/>
</dbReference>
<dbReference type="CDD" id="cd00371">
    <property type="entry name" value="HMA"/>
    <property type="match status" value="1"/>
</dbReference>
<keyword evidence="2" id="KW-1133">Transmembrane helix</keyword>
<dbReference type="CDD" id="cd00118">
    <property type="entry name" value="LysM"/>
    <property type="match status" value="1"/>
</dbReference>
<keyword evidence="6" id="KW-1185">Reference proteome</keyword>
<proteinExistence type="predicted"/>
<keyword evidence="2" id="KW-0812">Transmembrane</keyword>
<reference evidence="5 6" key="1">
    <citation type="submission" date="2017-02" db="EMBL/GenBank/DDBJ databases">
        <authorList>
            <person name="Peterson S.W."/>
        </authorList>
    </citation>
    <scope>NUCLEOTIDE SEQUENCE [LARGE SCALE GENOMIC DNA]</scope>
    <source>
        <strain evidence="5 6">S285</strain>
    </source>
</reference>
<dbReference type="PANTHER" id="PTHR42208">
    <property type="entry name" value="HEAVY METAL TRANSPORTER-RELATED"/>
    <property type="match status" value="1"/>
</dbReference>
<dbReference type="Pfam" id="PF13386">
    <property type="entry name" value="DsbD_2"/>
    <property type="match status" value="1"/>
</dbReference>